<reference evidence="1 2" key="1">
    <citation type="journal article" date="2012" name="J. Bacteriol.">
        <title>Genome sequence of Lactobacillus mucosae LM1, isolated from piglet feces.</title>
        <authorList>
            <person name="Lee J.H."/>
            <person name="Valeriano V.D."/>
            <person name="Shin Y.R."/>
            <person name="Chae J.P."/>
            <person name="Kim G.B."/>
            <person name="Ham J.S."/>
            <person name="Chun J."/>
            <person name="Kang D.K."/>
        </authorList>
    </citation>
    <scope>NUCLEOTIDE SEQUENCE [LARGE SCALE GENOMIC DNA]</scope>
    <source>
        <strain evidence="1 2">LM1</strain>
        <plasmid evidence="1">pLM1</plasmid>
    </source>
</reference>
<accession>A0A0D4CNB4</accession>
<protein>
    <submittedName>
        <fullName evidence="1">Uncharacterized protein</fullName>
    </submittedName>
</protein>
<proteinExistence type="predicted"/>
<evidence type="ECO:0000313" key="2">
    <source>
        <dbReference type="Proteomes" id="UP000003645"/>
    </source>
</evidence>
<dbReference type="HOGENOM" id="CLU_2493998_0_0_9"/>
<gene>
    <name evidence="1" type="ORF">LBLM1_11340</name>
</gene>
<sequence length="86" mass="10235">MFPKATMLWQSTVTRIMVNRTIVIVSKDTEIFQKYIAYCVKHGILNKEVDTCVKLINKRSYKQNYEQAVEYLLADDKKEENQNDWN</sequence>
<keyword evidence="1" id="KW-0614">Plasmid</keyword>
<keyword evidence="2" id="KW-1185">Reference proteome</keyword>
<dbReference type="KEGG" id="lmu:LBLM1_11340"/>
<geneLocation type="plasmid" evidence="1 2">
    <name>pLM1</name>
</geneLocation>
<name>A0A0D4CNB4_LIMMU</name>
<organism evidence="1 2">
    <name type="scientific">Limosilactobacillus mucosae LM1</name>
    <dbReference type="NCBI Taxonomy" id="1130798"/>
    <lineage>
        <taxon>Bacteria</taxon>
        <taxon>Bacillati</taxon>
        <taxon>Bacillota</taxon>
        <taxon>Bacilli</taxon>
        <taxon>Lactobacillales</taxon>
        <taxon>Lactobacillaceae</taxon>
        <taxon>Limosilactobacillus</taxon>
    </lineage>
</organism>
<evidence type="ECO:0000313" key="1">
    <source>
        <dbReference type="EMBL" id="AJT51612.1"/>
    </source>
</evidence>
<dbReference type="AlphaFoldDB" id="A0A0D4CNB4"/>
<dbReference type="Proteomes" id="UP000003645">
    <property type="component" value="Plasmid pLM1"/>
</dbReference>
<dbReference type="EMBL" id="CP011014">
    <property type="protein sequence ID" value="AJT51612.1"/>
    <property type="molecule type" value="Genomic_DNA"/>
</dbReference>